<accession>A0A0E9TUK1</accession>
<organism evidence="1">
    <name type="scientific">Anguilla anguilla</name>
    <name type="common">European freshwater eel</name>
    <name type="synonym">Muraena anguilla</name>
    <dbReference type="NCBI Taxonomy" id="7936"/>
    <lineage>
        <taxon>Eukaryota</taxon>
        <taxon>Metazoa</taxon>
        <taxon>Chordata</taxon>
        <taxon>Craniata</taxon>
        <taxon>Vertebrata</taxon>
        <taxon>Euteleostomi</taxon>
        <taxon>Actinopterygii</taxon>
        <taxon>Neopterygii</taxon>
        <taxon>Teleostei</taxon>
        <taxon>Anguilliformes</taxon>
        <taxon>Anguillidae</taxon>
        <taxon>Anguilla</taxon>
    </lineage>
</organism>
<dbReference type="EMBL" id="GBXM01051420">
    <property type="protein sequence ID" value="JAH57157.1"/>
    <property type="molecule type" value="Transcribed_RNA"/>
</dbReference>
<sequence>MIEQYSLIGLYVGYV</sequence>
<protein>
    <submittedName>
        <fullName evidence="1">Uncharacterized protein</fullName>
    </submittedName>
</protein>
<evidence type="ECO:0000313" key="1">
    <source>
        <dbReference type="EMBL" id="JAH57157.1"/>
    </source>
</evidence>
<reference evidence="1" key="2">
    <citation type="journal article" date="2015" name="Fish Shellfish Immunol.">
        <title>Early steps in the European eel (Anguilla anguilla)-Vibrio vulnificus interaction in the gills: Role of the RtxA13 toxin.</title>
        <authorList>
            <person name="Callol A."/>
            <person name="Pajuelo D."/>
            <person name="Ebbesson L."/>
            <person name="Teles M."/>
            <person name="MacKenzie S."/>
            <person name="Amaro C."/>
        </authorList>
    </citation>
    <scope>NUCLEOTIDE SEQUENCE</scope>
</reference>
<name>A0A0E9TUK1_ANGAN</name>
<proteinExistence type="predicted"/>
<reference evidence="1" key="1">
    <citation type="submission" date="2014-11" db="EMBL/GenBank/DDBJ databases">
        <authorList>
            <person name="Amaro Gonzalez C."/>
        </authorList>
    </citation>
    <scope>NUCLEOTIDE SEQUENCE</scope>
</reference>